<feature type="compositionally biased region" description="Basic and acidic residues" evidence="1">
    <location>
        <begin position="156"/>
        <end position="171"/>
    </location>
</feature>
<feature type="domain" description="WRKY19-like zinc finger" evidence="2">
    <location>
        <begin position="194"/>
        <end position="218"/>
    </location>
</feature>
<gene>
    <name evidence="3" type="ORF">PR001_g2831</name>
    <name evidence="4" type="ORF">PR003_g2969</name>
</gene>
<dbReference type="Proteomes" id="UP000429607">
    <property type="component" value="Unassembled WGS sequence"/>
</dbReference>
<evidence type="ECO:0000259" key="2">
    <source>
        <dbReference type="Pfam" id="PF24906"/>
    </source>
</evidence>
<dbReference type="InterPro" id="IPR056866">
    <property type="entry name" value="Znf_WRKY19"/>
</dbReference>
<dbReference type="Pfam" id="PF24906">
    <property type="entry name" value="Zf_WRKY19"/>
    <property type="match status" value="1"/>
</dbReference>
<dbReference type="EMBL" id="QXFV01000101">
    <property type="protein sequence ID" value="KAE9049945.1"/>
    <property type="molecule type" value="Genomic_DNA"/>
</dbReference>
<organism evidence="3 5">
    <name type="scientific">Phytophthora rubi</name>
    <dbReference type="NCBI Taxonomy" id="129364"/>
    <lineage>
        <taxon>Eukaryota</taxon>
        <taxon>Sar</taxon>
        <taxon>Stramenopiles</taxon>
        <taxon>Oomycota</taxon>
        <taxon>Peronosporomycetes</taxon>
        <taxon>Peronosporales</taxon>
        <taxon>Peronosporaceae</taxon>
        <taxon>Phytophthora</taxon>
    </lineage>
</organism>
<evidence type="ECO:0000313" key="6">
    <source>
        <dbReference type="Proteomes" id="UP000434957"/>
    </source>
</evidence>
<dbReference type="Proteomes" id="UP000434957">
    <property type="component" value="Unassembled WGS sequence"/>
</dbReference>
<sequence>MFDPRAVGVDLTPAQQDETLCDSAFFLDNFGSTCAVRTKLQEQESDIKRLDKKVRRLLTCPRDNNLQQEEEREEENNTKNREGEEKEDVDETMADLDFFLRTFGSTRAVREKLETQSQRIVGLHRTVKWLQERWHPDGEGLEDSSDVEYLGTEPAPKADKIESKSQVKSDEDERADGTNNARSSEKEADVVPTGRRCCQLPNCEKYAQVNDFCATHGGFRNCKVHGCDRKAVLQYLCRGHGGGTRCKIDGCNKFSVSGGKGHCTRHARQYGVMPKLICKVHECNDFRAGKFYCHKHSSSCLQEKRKQKAPKQVQSFEEGKPSSANSIRRSRATCRAVRCMKWVKRDGDNPYCVKHRCPSASFHQVEVYPTGESPV</sequence>
<name>A0A6A3PB60_9STRA</name>
<feature type="region of interest" description="Disordered" evidence="1">
    <location>
        <begin position="136"/>
        <end position="187"/>
    </location>
</feature>
<reference evidence="3 5" key="1">
    <citation type="submission" date="2018-09" db="EMBL/GenBank/DDBJ databases">
        <title>Genomic investigation of the strawberry pathogen Phytophthora fragariae indicates pathogenicity is determined by transcriptional variation in three key races.</title>
        <authorList>
            <person name="Adams T.M."/>
            <person name="Armitage A.D."/>
            <person name="Sobczyk M.K."/>
            <person name="Bates H.J."/>
            <person name="Dunwell J.M."/>
            <person name="Nellist C.F."/>
            <person name="Harrison R.J."/>
        </authorList>
    </citation>
    <scope>NUCLEOTIDE SEQUENCE [LARGE SCALE GENOMIC DNA]</scope>
    <source>
        <strain evidence="3 5">SCRP249</strain>
        <strain evidence="4 6">SCRP333</strain>
    </source>
</reference>
<protein>
    <recommendedName>
        <fullName evidence="2">WRKY19-like zinc finger domain-containing protein</fullName>
    </recommendedName>
</protein>
<evidence type="ECO:0000313" key="3">
    <source>
        <dbReference type="EMBL" id="KAE9049945.1"/>
    </source>
</evidence>
<feature type="compositionally biased region" description="Basic and acidic residues" evidence="1">
    <location>
        <begin position="75"/>
        <end position="84"/>
    </location>
</feature>
<evidence type="ECO:0000313" key="4">
    <source>
        <dbReference type="EMBL" id="KAE9355175.1"/>
    </source>
</evidence>
<dbReference type="PANTHER" id="PTHR31827:SF1">
    <property type="entry name" value="EMB|CAB89363.1"/>
    <property type="match status" value="1"/>
</dbReference>
<evidence type="ECO:0000256" key="1">
    <source>
        <dbReference type="SAM" id="MobiDB-lite"/>
    </source>
</evidence>
<keyword evidence="6" id="KW-1185">Reference proteome</keyword>
<accession>A0A6A3PB60</accession>
<feature type="region of interest" description="Disordered" evidence="1">
    <location>
        <begin position="60"/>
        <end position="91"/>
    </location>
</feature>
<comment type="caution">
    <text evidence="3">The sequence shown here is derived from an EMBL/GenBank/DDBJ whole genome shotgun (WGS) entry which is preliminary data.</text>
</comment>
<dbReference type="PANTHER" id="PTHR31827">
    <property type="entry name" value="EMB|CAB89363.1"/>
    <property type="match status" value="1"/>
</dbReference>
<proteinExistence type="predicted"/>
<evidence type="ECO:0000313" key="5">
    <source>
        <dbReference type="Proteomes" id="UP000429607"/>
    </source>
</evidence>
<dbReference type="EMBL" id="QXFT01000099">
    <property type="protein sequence ID" value="KAE9355175.1"/>
    <property type="molecule type" value="Genomic_DNA"/>
</dbReference>
<dbReference type="AlphaFoldDB" id="A0A6A3PB60"/>